<keyword evidence="3 7" id="KW-0694">RNA-binding</keyword>
<comment type="function">
    <text evidence="7">This is one of the proteins that bind and probably mediate the attachment of the 5S RNA into the large ribosomal subunit, where it forms part of the central protuberance.</text>
</comment>
<evidence type="ECO:0000256" key="7">
    <source>
        <dbReference type="HAMAP-Rule" id="MF_01337"/>
    </source>
</evidence>
<sequence length="122" mass="13537">MNKMKAKREGLKRRQRRVRGKIYGTPERPRLACRRTNANIYAMIIDDTTHNTICSASTIDPEFRNSGKLGSNKEAAEIVGKMIAERALAKGVDTVCFDRGGRIYHGRVAALADGAREAGLKF</sequence>
<reference evidence="9" key="1">
    <citation type="submission" date="2023-05" db="EMBL/GenBank/DDBJ databases">
        <title>[olsenella] sp. nov., isolated from a pig farm feces dump.</title>
        <authorList>
            <person name="Chang Y.-H."/>
        </authorList>
    </citation>
    <scope>NUCLEOTIDE SEQUENCE</scope>
    <source>
        <strain evidence="9">YH-ols2217</strain>
    </source>
</reference>
<evidence type="ECO:0000313" key="10">
    <source>
        <dbReference type="Proteomes" id="UP001431693"/>
    </source>
</evidence>
<evidence type="ECO:0000256" key="3">
    <source>
        <dbReference type="ARBA" id="ARBA00022884"/>
    </source>
</evidence>
<evidence type="ECO:0000256" key="6">
    <source>
        <dbReference type="ARBA" id="ARBA00035197"/>
    </source>
</evidence>
<dbReference type="NCBIfam" id="TIGR00060">
    <property type="entry name" value="L18_bact"/>
    <property type="match status" value="1"/>
</dbReference>
<dbReference type="InterPro" id="IPR057268">
    <property type="entry name" value="Ribosomal_L18"/>
</dbReference>
<feature type="region of interest" description="Disordered" evidence="8">
    <location>
        <begin position="1"/>
        <end position="24"/>
    </location>
</feature>
<proteinExistence type="inferred from homology"/>
<dbReference type="GO" id="GO:0005840">
    <property type="term" value="C:ribosome"/>
    <property type="evidence" value="ECO:0007669"/>
    <property type="project" value="UniProtKB-KW"/>
</dbReference>
<dbReference type="Proteomes" id="UP001431693">
    <property type="component" value="Unassembled WGS sequence"/>
</dbReference>
<dbReference type="SUPFAM" id="SSF53137">
    <property type="entry name" value="Translational machinery components"/>
    <property type="match status" value="1"/>
</dbReference>
<dbReference type="RefSeq" id="WP_283712789.1">
    <property type="nucleotide sequence ID" value="NZ_JASJEW010000002.1"/>
</dbReference>
<keyword evidence="4 7" id="KW-0689">Ribosomal protein</keyword>
<dbReference type="Gene3D" id="3.30.420.100">
    <property type="match status" value="1"/>
</dbReference>
<dbReference type="PANTHER" id="PTHR12899:SF3">
    <property type="entry name" value="LARGE RIBOSOMAL SUBUNIT PROTEIN UL18M"/>
    <property type="match status" value="1"/>
</dbReference>
<comment type="subunit">
    <text evidence="7">Part of the 50S ribosomal subunit; part of the 5S rRNA/L5/L18/L25 subcomplex. Contacts the 5S and 23S rRNAs.</text>
</comment>
<name>A0ABT6ZKT5_9ACTN</name>
<keyword evidence="5 7" id="KW-0687">Ribonucleoprotein</keyword>
<evidence type="ECO:0000256" key="5">
    <source>
        <dbReference type="ARBA" id="ARBA00023274"/>
    </source>
</evidence>
<dbReference type="EMBL" id="JASJEX010000003">
    <property type="protein sequence ID" value="MDJ1129664.1"/>
    <property type="molecule type" value="Genomic_DNA"/>
</dbReference>
<comment type="similarity">
    <text evidence="1 7">Belongs to the universal ribosomal protein uL18 family.</text>
</comment>
<accession>A0ABT6ZKT5</accession>
<dbReference type="PANTHER" id="PTHR12899">
    <property type="entry name" value="39S RIBOSOMAL PROTEIN L18, MITOCHONDRIAL"/>
    <property type="match status" value="1"/>
</dbReference>
<evidence type="ECO:0000256" key="1">
    <source>
        <dbReference type="ARBA" id="ARBA00007116"/>
    </source>
</evidence>
<evidence type="ECO:0000256" key="2">
    <source>
        <dbReference type="ARBA" id="ARBA00022730"/>
    </source>
</evidence>
<dbReference type="CDD" id="cd00432">
    <property type="entry name" value="Ribosomal_L18_L5e"/>
    <property type="match status" value="1"/>
</dbReference>
<keyword evidence="10" id="KW-1185">Reference proteome</keyword>
<comment type="caution">
    <text evidence="9">The sequence shown here is derived from an EMBL/GenBank/DDBJ whole genome shotgun (WGS) entry which is preliminary data.</text>
</comment>
<evidence type="ECO:0000313" key="9">
    <source>
        <dbReference type="EMBL" id="MDJ1129664.1"/>
    </source>
</evidence>
<evidence type="ECO:0000256" key="8">
    <source>
        <dbReference type="SAM" id="MobiDB-lite"/>
    </source>
</evidence>
<evidence type="ECO:0000256" key="4">
    <source>
        <dbReference type="ARBA" id="ARBA00022980"/>
    </source>
</evidence>
<dbReference type="InterPro" id="IPR004389">
    <property type="entry name" value="Ribosomal_uL18_bac-type"/>
</dbReference>
<keyword evidence="2 7" id="KW-0699">rRNA-binding</keyword>
<organism evidence="9 10">
    <name type="scientific">Kribbibacterium absianum</name>
    <dbReference type="NCBI Taxonomy" id="3044210"/>
    <lineage>
        <taxon>Bacteria</taxon>
        <taxon>Bacillati</taxon>
        <taxon>Actinomycetota</taxon>
        <taxon>Coriobacteriia</taxon>
        <taxon>Coriobacteriales</taxon>
        <taxon>Kribbibacteriaceae</taxon>
        <taxon>Kribbibacterium</taxon>
    </lineage>
</organism>
<dbReference type="HAMAP" id="MF_01337_B">
    <property type="entry name" value="Ribosomal_uL18_B"/>
    <property type="match status" value="1"/>
</dbReference>
<protein>
    <recommendedName>
        <fullName evidence="6 7">Large ribosomal subunit protein uL18</fullName>
    </recommendedName>
</protein>
<dbReference type="InterPro" id="IPR005484">
    <property type="entry name" value="Ribosomal_uL18_bac/plant/anim"/>
</dbReference>
<dbReference type="Pfam" id="PF00861">
    <property type="entry name" value="Ribosomal_L18p"/>
    <property type="match status" value="1"/>
</dbReference>
<feature type="compositionally biased region" description="Basic residues" evidence="8">
    <location>
        <begin position="1"/>
        <end position="20"/>
    </location>
</feature>
<gene>
    <name evidence="7 9" type="primary">rplR</name>
    <name evidence="9" type="ORF">QJ043_06180</name>
</gene>